<evidence type="ECO:0000256" key="1">
    <source>
        <dbReference type="HAMAP-Rule" id="MF_00701"/>
    </source>
</evidence>
<comment type="subunit">
    <text evidence="1">Heterodimer of a small subunit (PriS) and a large subunit (PriL).</text>
</comment>
<dbReference type="SUPFAM" id="SSF140914">
    <property type="entry name" value="PriB N-terminal domain-like"/>
    <property type="match status" value="1"/>
</dbReference>
<keyword evidence="1" id="KW-0235">DNA replication</keyword>
<proteinExistence type="inferred from homology"/>
<dbReference type="GO" id="GO:0006269">
    <property type="term" value="P:DNA replication, synthesis of primer"/>
    <property type="evidence" value="ECO:0007669"/>
    <property type="project" value="UniProtKB-UniRule"/>
</dbReference>
<protein>
    <recommendedName>
        <fullName evidence="1">DNA primase large subunit PriL</fullName>
    </recommendedName>
</protein>
<dbReference type="AlphaFoldDB" id="A0A7D5GG56"/>
<dbReference type="GO" id="GO:0046872">
    <property type="term" value="F:metal ion binding"/>
    <property type="evidence" value="ECO:0007669"/>
    <property type="project" value="UniProtKB-KW"/>
</dbReference>
<dbReference type="RefSeq" id="WP_179169805.1">
    <property type="nucleotide sequence ID" value="NZ_CP058529.1"/>
</dbReference>
<dbReference type="CDD" id="cd06560">
    <property type="entry name" value="PriL"/>
    <property type="match status" value="1"/>
</dbReference>
<dbReference type="HAMAP" id="MF_00701">
    <property type="entry name" value="DNA_primase_lrg_arc"/>
    <property type="match status" value="1"/>
</dbReference>
<comment type="similarity">
    <text evidence="1">Belongs to the eukaryotic-type primase large subunit family.</text>
</comment>
<dbReference type="EMBL" id="CP058529">
    <property type="protein sequence ID" value="QLG28230.1"/>
    <property type="molecule type" value="Genomic_DNA"/>
</dbReference>
<comment type="caution">
    <text evidence="1">Lacks conserved residue(s) required for the propagation of feature annotation.</text>
</comment>
<dbReference type="GeneID" id="56029567"/>
<accession>A0A7D5GG56</accession>
<comment type="function">
    <text evidence="1">Regulatory subunit of DNA primase, an RNA polymerase that catalyzes the synthesis of short RNA molecules used as primers for DNA polymerase during DNA replication. Stabilizes and modulates the activity of the small subunit, increasing the rate of DNA synthesis, and conferring RNA synthesis capability. The DNA polymerase activity may enable DNA primase to also catalyze primer extension after primer synthesis. May also play a role in DNA repair.</text>
</comment>
<evidence type="ECO:0000313" key="3">
    <source>
        <dbReference type="Proteomes" id="UP000509750"/>
    </source>
</evidence>
<dbReference type="KEGG" id="halg:HUG10_12000"/>
<gene>
    <name evidence="1" type="primary">priL</name>
    <name evidence="2" type="ORF">HUG10_12000</name>
</gene>
<dbReference type="GO" id="GO:0051539">
    <property type="term" value="F:4 iron, 4 sulfur cluster binding"/>
    <property type="evidence" value="ECO:0007669"/>
    <property type="project" value="UniProtKB-KW"/>
</dbReference>
<dbReference type="OrthoDB" id="46081at2157"/>
<dbReference type="InterPro" id="IPR023642">
    <property type="entry name" value="DNA_primase_lsu_PriL"/>
</dbReference>
<organism evidence="2 3">
    <name type="scientific">Halorarum halophilum</name>
    <dbReference type="NCBI Taxonomy" id="2743090"/>
    <lineage>
        <taxon>Archaea</taxon>
        <taxon>Methanobacteriati</taxon>
        <taxon>Methanobacteriota</taxon>
        <taxon>Stenosarchaea group</taxon>
        <taxon>Halobacteria</taxon>
        <taxon>Halobacteriales</taxon>
        <taxon>Haloferacaceae</taxon>
        <taxon>Halorarum</taxon>
    </lineage>
</organism>
<keyword evidence="3" id="KW-1185">Reference proteome</keyword>
<dbReference type="Pfam" id="PF26466">
    <property type="entry name" value="DNA_primase_lrg_N"/>
    <property type="match status" value="1"/>
</dbReference>
<reference evidence="2 3" key="1">
    <citation type="submission" date="2020-07" db="EMBL/GenBank/DDBJ databases">
        <title>Gai3-2, isolated from salt lake.</title>
        <authorList>
            <person name="Cui H."/>
            <person name="Shi X."/>
        </authorList>
    </citation>
    <scope>NUCLEOTIDE SEQUENCE [LARGE SCALE GENOMIC DNA]</scope>
    <source>
        <strain evidence="2 3">Gai3-2</strain>
    </source>
</reference>
<dbReference type="Proteomes" id="UP000509750">
    <property type="component" value="Chromosome"/>
</dbReference>
<name>A0A7D5GG56_9EURY</name>
<dbReference type="GO" id="GO:0003899">
    <property type="term" value="F:DNA-directed RNA polymerase activity"/>
    <property type="evidence" value="ECO:0007669"/>
    <property type="project" value="InterPro"/>
</dbReference>
<dbReference type="GO" id="GO:1990077">
    <property type="term" value="C:primosome complex"/>
    <property type="evidence" value="ECO:0007669"/>
    <property type="project" value="UniProtKB-KW"/>
</dbReference>
<keyword evidence="1" id="KW-0639">Primosome</keyword>
<sequence length="372" mass="41488">MDPRYARYPFFGNAREAVREAGVDLATLVAERDPAVERGRERVERALVEGTVASETPHEWDTREELLSYPLARILVSLLDSPAAVEKYAGAEARTAHERFTADVARDGPPDPARADLHTLLREFDLADRTRPEDPPAGAPEPQWFRLGVGAYLEYVDPRWGDDWRLVNRELAGGEVRVPRDGLFRVLREAVRERVSEGLPFEGVSEELSEELETEIADLRDLLAERATVADFDVVAPEHFPPCLARLLDRTRNGEGDEFDPQERFALLSFLAGLNLDVGGVVTLTEGGLSPDRVAAEFAYLRDESGAQYPPPSCETLGAYGVCDNEDEHRRVAPHPLEFYARQLREADEVVDWRERRRNAGTGADADADADA</sequence>
<evidence type="ECO:0000313" key="2">
    <source>
        <dbReference type="EMBL" id="QLG28230.1"/>
    </source>
</evidence>